<dbReference type="Gene3D" id="1.10.101.10">
    <property type="entry name" value="PGBD-like superfamily/PGBD"/>
    <property type="match status" value="1"/>
</dbReference>
<evidence type="ECO:0000313" key="5">
    <source>
        <dbReference type="Proteomes" id="UP000325134"/>
    </source>
</evidence>
<proteinExistence type="predicted"/>
<feature type="compositionally biased region" description="Low complexity" evidence="1">
    <location>
        <begin position="226"/>
        <end position="242"/>
    </location>
</feature>
<dbReference type="OrthoDB" id="7444491at2"/>
<dbReference type="RefSeq" id="WP_149775364.1">
    <property type="nucleotide sequence ID" value="NZ_FQVK01000007.1"/>
</dbReference>
<dbReference type="SUPFAM" id="SSF47090">
    <property type="entry name" value="PGBD-like"/>
    <property type="match status" value="1"/>
</dbReference>
<dbReference type="Proteomes" id="UP000325134">
    <property type="component" value="Unassembled WGS sequence"/>
</dbReference>
<reference evidence="4 5" key="1">
    <citation type="submission" date="2016-11" db="EMBL/GenBank/DDBJ databases">
        <authorList>
            <person name="Varghese N."/>
            <person name="Submissions S."/>
        </authorList>
    </citation>
    <scope>NUCLEOTIDE SEQUENCE [LARGE SCALE GENOMIC DNA]</scope>
    <source>
        <strain evidence="4 5">DSM 29341</strain>
    </source>
</reference>
<feature type="compositionally biased region" description="Low complexity" evidence="1">
    <location>
        <begin position="303"/>
        <end position="321"/>
    </location>
</feature>
<evidence type="ECO:0000256" key="2">
    <source>
        <dbReference type="SAM" id="SignalP"/>
    </source>
</evidence>
<gene>
    <name evidence="4" type="ORF">SAMN05444279_10790</name>
</gene>
<feature type="compositionally biased region" description="Polar residues" evidence="1">
    <location>
        <begin position="330"/>
        <end position="353"/>
    </location>
</feature>
<dbReference type="InterPro" id="IPR002477">
    <property type="entry name" value="Peptidoglycan-bd-like"/>
</dbReference>
<accession>A0A1M4W0I4</accession>
<feature type="compositionally biased region" description="Low complexity" evidence="1">
    <location>
        <begin position="58"/>
        <end position="68"/>
    </location>
</feature>
<sequence>MKNTHISAIVAASLAVSMPVTAAADAGDFIAGGIVGALITKGITDNQKAKKQAQPRRSYSSSGGSVSSLNNQYSRAERIQIQTAFRDLGYDIGAVDGVLGKRSRAVIRQFQASRGEAQTGQLTRPQYVALLSQTGGMNPAFAHRNLNPTEVMMLQEGLLMLGYYHGAVDGANGPGTIGARNAFLARSGTSPAMVTPVQALVMTRSAAGLPIPLYLQNEANAQTAPTQPFGTQQAGFGAAGPQPSTPFGAPAVPLPAPGFAPQGQQPAANQGQYTAAPPQQQPATTTLFGAPAAQPGQVPPQPGQAQQQNLFAPAAPQQQQPAPQPAAPQGNTLFATGTPTAPASQQVTQQAAPSSLDIYSGTPQPQTEVANQATVLD</sequence>
<feature type="compositionally biased region" description="Polar residues" evidence="1">
    <location>
        <begin position="361"/>
        <end position="377"/>
    </location>
</feature>
<evidence type="ECO:0000259" key="3">
    <source>
        <dbReference type="Pfam" id="PF01471"/>
    </source>
</evidence>
<dbReference type="AlphaFoldDB" id="A0A1M4W0I4"/>
<dbReference type="InterPro" id="IPR036366">
    <property type="entry name" value="PGBDSf"/>
</dbReference>
<keyword evidence="5" id="KW-1185">Reference proteome</keyword>
<dbReference type="InterPro" id="IPR036365">
    <property type="entry name" value="PGBD-like_sf"/>
</dbReference>
<keyword evidence="2" id="KW-0732">Signal</keyword>
<feature type="compositionally biased region" description="Low complexity" evidence="1">
    <location>
        <begin position="259"/>
        <end position="296"/>
    </location>
</feature>
<dbReference type="Pfam" id="PF01471">
    <property type="entry name" value="PG_binding_1"/>
    <property type="match status" value="1"/>
</dbReference>
<feature type="domain" description="Peptidoglycan binding-like" evidence="3">
    <location>
        <begin position="75"/>
        <end position="125"/>
    </location>
</feature>
<feature type="region of interest" description="Disordered" evidence="1">
    <location>
        <begin position="224"/>
        <end position="377"/>
    </location>
</feature>
<feature type="signal peptide" evidence="2">
    <location>
        <begin position="1"/>
        <end position="22"/>
    </location>
</feature>
<organism evidence="4 5">
    <name type="scientific">Ruegeria intermedia</name>
    <dbReference type="NCBI Taxonomy" id="996115"/>
    <lineage>
        <taxon>Bacteria</taxon>
        <taxon>Pseudomonadati</taxon>
        <taxon>Pseudomonadota</taxon>
        <taxon>Alphaproteobacteria</taxon>
        <taxon>Rhodobacterales</taxon>
        <taxon>Roseobacteraceae</taxon>
        <taxon>Ruegeria</taxon>
    </lineage>
</organism>
<feature type="chain" id="PRO_5012138072" evidence="2">
    <location>
        <begin position="23"/>
        <end position="377"/>
    </location>
</feature>
<evidence type="ECO:0000256" key="1">
    <source>
        <dbReference type="SAM" id="MobiDB-lite"/>
    </source>
</evidence>
<feature type="region of interest" description="Disordered" evidence="1">
    <location>
        <begin position="45"/>
        <end position="68"/>
    </location>
</feature>
<evidence type="ECO:0000313" key="4">
    <source>
        <dbReference type="EMBL" id="SHE74623.1"/>
    </source>
</evidence>
<protein>
    <submittedName>
        <fullName evidence="4">Peptidoglycan binding domain-containing protein</fullName>
    </submittedName>
</protein>
<name>A0A1M4W0I4_9RHOB</name>
<dbReference type="EMBL" id="FQVK01000007">
    <property type="protein sequence ID" value="SHE74623.1"/>
    <property type="molecule type" value="Genomic_DNA"/>
</dbReference>